<comment type="caution">
    <text evidence="2">The sequence shown here is derived from an EMBL/GenBank/DDBJ whole genome shotgun (WGS) entry which is preliminary data.</text>
</comment>
<keyword evidence="3" id="KW-1185">Reference proteome</keyword>
<proteinExistence type="predicted"/>
<feature type="non-terminal residue" evidence="2">
    <location>
        <position position="1"/>
    </location>
</feature>
<gene>
    <name evidence="2" type="ORF">SK128_001272</name>
</gene>
<feature type="non-terminal residue" evidence="2">
    <location>
        <position position="99"/>
    </location>
</feature>
<dbReference type="Proteomes" id="UP001381693">
    <property type="component" value="Unassembled WGS sequence"/>
</dbReference>
<protein>
    <submittedName>
        <fullName evidence="2">Uncharacterized protein</fullName>
    </submittedName>
</protein>
<reference evidence="2 3" key="1">
    <citation type="submission" date="2023-11" db="EMBL/GenBank/DDBJ databases">
        <title>Halocaridina rubra genome assembly.</title>
        <authorList>
            <person name="Smith C."/>
        </authorList>
    </citation>
    <scope>NUCLEOTIDE SEQUENCE [LARGE SCALE GENOMIC DNA]</scope>
    <source>
        <strain evidence="2">EP-1</strain>
        <tissue evidence="2">Whole</tissue>
    </source>
</reference>
<evidence type="ECO:0000256" key="1">
    <source>
        <dbReference type="SAM" id="MobiDB-lite"/>
    </source>
</evidence>
<feature type="compositionally biased region" description="Low complexity" evidence="1">
    <location>
        <begin position="83"/>
        <end position="99"/>
    </location>
</feature>
<sequence>YKPNTLIAKEIECRTASNGHLKESPDQLQEYWKNKQLMQPASVHFLPYVINGRDTSCTTGMPPLKDQVTVDHQEELPNEQMTSPQGSTSSSSSIDSYDT</sequence>
<dbReference type="EMBL" id="JAXCGZ010023822">
    <property type="protein sequence ID" value="KAK7005375.1"/>
    <property type="molecule type" value="Genomic_DNA"/>
</dbReference>
<dbReference type="AlphaFoldDB" id="A0AAN8WE46"/>
<feature type="region of interest" description="Disordered" evidence="1">
    <location>
        <begin position="57"/>
        <end position="99"/>
    </location>
</feature>
<accession>A0AAN8WE46</accession>
<name>A0AAN8WE46_HALRR</name>
<evidence type="ECO:0000313" key="3">
    <source>
        <dbReference type="Proteomes" id="UP001381693"/>
    </source>
</evidence>
<organism evidence="2 3">
    <name type="scientific">Halocaridina rubra</name>
    <name type="common">Hawaiian red shrimp</name>
    <dbReference type="NCBI Taxonomy" id="373956"/>
    <lineage>
        <taxon>Eukaryota</taxon>
        <taxon>Metazoa</taxon>
        <taxon>Ecdysozoa</taxon>
        <taxon>Arthropoda</taxon>
        <taxon>Crustacea</taxon>
        <taxon>Multicrustacea</taxon>
        <taxon>Malacostraca</taxon>
        <taxon>Eumalacostraca</taxon>
        <taxon>Eucarida</taxon>
        <taxon>Decapoda</taxon>
        <taxon>Pleocyemata</taxon>
        <taxon>Caridea</taxon>
        <taxon>Atyoidea</taxon>
        <taxon>Atyidae</taxon>
        <taxon>Halocaridina</taxon>
    </lineage>
</organism>
<evidence type="ECO:0000313" key="2">
    <source>
        <dbReference type="EMBL" id="KAK7005375.1"/>
    </source>
</evidence>